<keyword evidence="1" id="KW-0547">Nucleotide-binding</keyword>
<dbReference type="AlphaFoldDB" id="A0A1I3S922"/>
<evidence type="ECO:0000256" key="2">
    <source>
        <dbReference type="ARBA" id="ARBA00022801"/>
    </source>
</evidence>
<dbReference type="PANTHER" id="PTHR34698:SF2">
    <property type="entry name" value="5-OXOPROLINASE SUBUNIT B"/>
    <property type="match status" value="1"/>
</dbReference>
<dbReference type="Pfam" id="PF02682">
    <property type="entry name" value="CT_C_D"/>
    <property type="match status" value="1"/>
</dbReference>
<dbReference type="SUPFAM" id="SSF50891">
    <property type="entry name" value="Cyclophilin-like"/>
    <property type="match status" value="1"/>
</dbReference>
<feature type="domain" description="Carboxyltransferase" evidence="4">
    <location>
        <begin position="6"/>
        <end position="207"/>
    </location>
</feature>
<dbReference type="Proteomes" id="UP000199110">
    <property type="component" value="Unassembled WGS sequence"/>
</dbReference>
<protein>
    <submittedName>
        <fullName evidence="5">Sensor histidine kinase inhibitor, KipI family</fullName>
    </submittedName>
</protein>
<dbReference type="Gene3D" id="3.30.1360.40">
    <property type="match status" value="1"/>
</dbReference>
<dbReference type="SUPFAM" id="SSF160467">
    <property type="entry name" value="PH0987 N-terminal domain-like"/>
    <property type="match status" value="1"/>
</dbReference>
<name>A0A1I3S922_9RHOB</name>
<dbReference type="OrthoDB" id="9778567at2"/>
<gene>
    <name evidence="5" type="ORF">SAMN04488095_3066</name>
</gene>
<evidence type="ECO:0000259" key="4">
    <source>
        <dbReference type="SMART" id="SM00796"/>
    </source>
</evidence>
<sequence length="243" mass="25669">MSETFPRIEPLGEAALLVRFAPRLDDAANRACVAFRAGLQAALPEGVTETASSLGSVLVRHDPGAADAVKSALDDLLAARDWSAVDPPERRLWQIPCSYGGDDGPQLAEAAAMAGLSVDAAIAALSSARVRVLALGFAPGMPYLGILPEAWDLPRQTGLTPKVPEGALVVAVRQFVLFGTEAPTGWRQVGRTLFGCFEPSRTRPIALSPGDEVTFPSVSPGELRDRAAEDSDRLGGATWEVLR</sequence>
<evidence type="ECO:0000313" key="5">
    <source>
        <dbReference type="EMBL" id="SFJ55333.1"/>
    </source>
</evidence>
<dbReference type="STRING" id="390807.SAMN04488095_3066"/>
<evidence type="ECO:0000256" key="3">
    <source>
        <dbReference type="ARBA" id="ARBA00022840"/>
    </source>
</evidence>
<dbReference type="PANTHER" id="PTHR34698">
    <property type="entry name" value="5-OXOPROLINASE SUBUNIT B"/>
    <property type="match status" value="1"/>
</dbReference>
<dbReference type="GO" id="GO:0016787">
    <property type="term" value="F:hydrolase activity"/>
    <property type="evidence" value="ECO:0007669"/>
    <property type="project" value="UniProtKB-KW"/>
</dbReference>
<proteinExistence type="predicted"/>
<keyword evidence="2" id="KW-0378">Hydrolase</keyword>
<accession>A0A1I3S922</accession>
<keyword evidence="6" id="KW-1185">Reference proteome</keyword>
<dbReference type="SMART" id="SM00796">
    <property type="entry name" value="AHS1"/>
    <property type="match status" value="1"/>
</dbReference>
<organism evidence="5 6">
    <name type="scientific">Jannaschia pohangensis</name>
    <dbReference type="NCBI Taxonomy" id="390807"/>
    <lineage>
        <taxon>Bacteria</taxon>
        <taxon>Pseudomonadati</taxon>
        <taxon>Pseudomonadota</taxon>
        <taxon>Alphaproteobacteria</taxon>
        <taxon>Rhodobacterales</taxon>
        <taxon>Roseobacteraceae</taxon>
        <taxon>Jannaschia</taxon>
    </lineage>
</organism>
<dbReference type="RefSeq" id="WP_092782734.1">
    <property type="nucleotide sequence ID" value="NZ_FORA01000004.1"/>
</dbReference>
<dbReference type="Gene3D" id="2.40.100.10">
    <property type="entry name" value="Cyclophilin-like"/>
    <property type="match status" value="1"/>
</dbReference>
<dbReference type="InterPro" id="IPR003833">
    <property type="entry name" value="CT_C_D"/>
</dbReference>
<keyword evidence="3" id="KW-0067">ATP-binding</keyword>
<dbReference type="InterPro" id="IPR029000">
    <property type="entry name" value="Cyclophilin-like_dom_sf"/>
</dbReference>
<dbReference type="EMBL" id="FORA01000004">
    <property type="protein sequence ID" value="SFJ55333.1"/>
    <property type="molecule type" value="Genomic_DNA"/>
</dbReference>
<evidence type="ECO:0000256" key="1">
    <source>
        <dbReference type="ARBA" id="ARBA00022741"/>
    </source>
</evidence>
<dbReference type="GO" id="GO:0005524">
    <property type="term" value="F:ATP binding"/>
    <property type="evidence" value="ECO:0007669"/>
    <property type="project" value="UniProtKB-KW"/>
</dbReference>
<dbReference type="InterPro" id="IPR010016">
    <property type="entry name" value="PxpB"/>
</dbReference>
<evidence type="ECO:0000313" key="6">
    <source>
        <dbReference type="Proteomes" id="UP000199110"/>
    </source>
</evidence>
<reference evidence="5 6" key="1">
    <citation type="submission" date="2016-10" db="EMBL/GenBank/DDBJ databases">
        <authorList>
            <person name="de Groot N.N."/>
        </authorList>
    </citation>
    <scope>NUCLEOTIDE SEQUENCE [LARGE SCALE GENOMIC DNA]</scope>
    <source>
        <strain evidence="5 6">DSM 19073</strain>
    </source>
</reference>